<dbReference type="InterPro" id="IPR005135">
    <property type="entry name" value="Endo/exonuclease/phosphatase"/>
</dbReference>
<dbReference type="AlphaFoldDB" id="A0A8S3WYS8"/>
<sequence length="519" mass="58541">MLKLTHSFCRSLMPTCENINYNISHVKKFSHISCRRKTCSFVSSQSLSLLPFIHVSQQLRQLANIKKRLSNKKPYVNANVGETVKPMSESFQPTLNHVSYGGHFEIVSDDDSDGWIQFDESGSTESDNIKKSEVPSDFRVWEPVDKRNDTCDGKSLKFKIVSYNVLAQYLLECHPYLYTQCSPRDLKWKVRAARLYDEIVSLQPDILCLQEVQASHLKSFYSKFEDIGYCGVFKQKTGHRQDGCAIYFKRSMFHMEDHISVEFYQPDLPLLNRDNVGMALRLAPLGAPGAPLVVATTHLLYNPKRTDVRLAQIQLFLAEIDRFAYYQNGKQSGHYPIILTGDLNSPPDSAVIKLLDRGHVSASPFRDSSDWRRIGVTDNCQHLSVYLNRLKGAGTDASMIKIYNSEQCGSPSADYSAGIEAEHGALFNSGQLGHTLDLLSVYTQRKPDGSQEATTFQDYWLTVDYIYFSRCSTLKLLERLRLPTAPECAAIGPLPNHVYASDHLALGAIFELKPPSANL</sequence>
<reference evidence="2" key="1">
    <citation type="submission" date="2021-04" db="EMBL/GenBank/DDBJ databases">
        <authorList>
            <person name="Tunstrom K."/>
        </authorList>
    </citation>
    <scope>NUCLEOTIDE SEQUENCE</scope>
</reference>
<comment type="caution">
    <text evidence="2">The sequence shown here is derived from an EMBL/GenBank/DDBJ whole genome shotgun (WGS) entry which is preliminary data.</text>
</comment>
<dbReference type="OrthoDB" id="10253982at2759"/>
<feature type="domain" description="Endonuclease/exonuclease/phosphatase" evidence="1">
    <location>
        <begin position="161"/>
        <end position="503"/>
    </location>
</feature>
<proteinExistence type="predicted"/>
<dbReference type="Proteomes" id="UP000691718">
    <property type="component" value="Unassembled WGS sequence"/>
</dbReference>
<dbReference type="GO" id="GO:0000175">
    <property type="term" value="F:3'-5'-RNA exonuclease activity"/>
    <property type="evidence" value="ECO:0007669"/>
    <property type="project" value="TreeGrafter"/>
</dbReference>
<organism evidence="2 3">
    <name type="scientific">Parnassius apollo</name>
    <name type="common">Apollo butterfly</name>
    <name type="synonym">Papilio apollo</name>
    <dbReference type="NCBI Taxonomy" id="110799"/>
    <lineage>
        <taxon>Eukaryota</taxon>
        <taxon>Metazoa</taxon>
        <taxon>Ecdysozoa</taxon>
        <taxon>Arthropoda</taxon>
        <taxon>Hexapoda</taxon>
        <taxon>Insecta</taxon>
        <taxon>Pterygota</taxon>
        <taxon>Neoptera</taxon>
        <taxon>Endopterygota</taxon>
        <taxon>Lepidoptera</taxon>
        <taxon>Glossata</taxon>
        <taxon>Ditrysia</taxon>
        <taxon>Papilionoidea</taxon>
        <taxon>Papilionidae</taxon>
        <taxon>Parnassiinae</taxon>
        <taxon>Parnassini</taxon>
        <taxon>Parnassius</taxon>
        <taxon>Parnassius</taxon>
    </lineage>
</organism>
<accession>A0A8S3WYS8</accession>
<evidence type="ECO:0000259" key="1">
    <source>
        <dbReference type="Pfam" id="PF03372"/>
    </source>
</evidence>
<name>A0A8S3WYS8_PARAO</name>
<dbReference type="PANTHER" id="PTHR12121">
    <property type="entry name" value="CARBON CATABOLITE REPRESSOR PROTEIN 4"/>
    <property type="match status" value="1"/>
</dbReference>
<dbReference type="PANTHER" id="PTHR12121:SF34">
    <property type="entry name" value="PROTEIN ANGEL"/>
    <property type="match status" value="1"/>
</dbReference>
<dbReference type="Pfam" id="PF03372">
    <property type="entry name" value="Exo_endo_phos"/>
    <property type="match status" value="1"/>
</dbReference>
<keyword evidence="3" id="KW-1185">Reference proteome</keyword>
<protein>
    <submittedName>
        <fullName evidence="2">(apollo) hypothetical protein</fullName>
    </submittedName>
</protein>
<dbReference type="InterPro" id="IPR050410">
    <property type="entry name" value="CCR4/nocturin_mRNA_transcr"/>
</dbReference>
<dbReference type="EMBL" id="CAJQZP010000774">
    <property type="protein sequence ID" value="CAG4983973.1"/>
    <property type="molecule type" value="Genomic_DNA"/>
</dbReference>
<evidence type="ECO:0000313" key="2">
    <source>
        <dbReference type="EMBL" id="CAG4983973.1"/>
    </source>
</evidence>
<evidence type="ECO:0000313" key="3">
    <source>
        <dbReference type="Proteomes" id="UP000691718"/>
    </source>
</evidence>
<gene>
    <name evidence="2" type="ORF">PAPOLLO_LOCUS10752</name>
</gene>